<name>A0A8H6KNF0_9PEZI</name>
<proteinExistence type="inferred from homology"/>
<dbReference type="Proteomes" id="UP000654918">
    <property type="component" value="Unassembled WGS sequence"/>
</dbReference>
<dbReference type="InterPro" id="IPR051911">
    <property type="entry name" value="SDR_oxidoreductase"/>
</dbReference>
<dbReference type="PRINTS" id="PR00081">
    <property type="entry name" value="GDHRDH"/>
</dbReference>
<dbReference type="InterPro" id="IPR036291">
    <property type="entry name" value="NAD(P)-bd_dom_sf"/>
</dbReference>
<dbReference type="GO" id="GO:0016491">
    <property type="term" value="F:oxidoreductase activity"/>
    <property type="evidence" value="ECO:0007669"/>
    <property type="project" value="UniProtKB-KW"/>
</dbReference>
<gene>
    <name evidence="3" type="ORF">CPLU01_04821</name>
</gene>
<accession>A0A8H6KNF0</accession>
<keyword evidence="2" id="KW-0560">Oxidoreductase</keyword>
<evidence type="ECO:0000256" key="1">
    <source>
        <dbReference type="ARBA" id="ARBA00006484"/>
    </source>
</evidence>
<dbReference type="PANTHER" id="PTHR43976:SF16">
    <property type="entry name" value="SHORT-CHAIN DEHYDROGENASE_REDUCTASE FAMILY PROTEIN"/>
    <property type="match status" value="1"/>
</dbReference>
<keyword evidence="4" id="KW-1185">Reference proteome</keyword>
<evidence type="ECO:0000313" key="3">
    <source>
        <dbReference type="EMBL" id="KAF6834727.1"/>
    </source>
</evidence>
<dbReference type="AlphaFoldDB" id="A0A8H6KNF0"/>
<dbReference type="SUPFAM" id="SSF51735">
    <property type="entry name" value="NAD(P)-binding Rossmann-fold domains"/>
    <property type="match status" value="1"/>
</dbReference>
<organism evidence="3 4">
    <name type="scientific">Colletotrichum plurivorum</name>
    <dbReference type="NCBI Taxonomy" id="2175906"/>
    <lineage>
        <taxon>Eukaryota</taxon>
        <taxon>Fungi</taxon>
        <taxon>Dikarya</taxon>
        <taxon>Ascomycota</taxon>
        <taxon>Pezizomycotina</taxon>
        <taxon>Sordariomycetes</taxon>
        <taxon>Hypocreomycetidae</taxon>
        <taxon>Glomerellales</taxon>
        <taxon>Glomerellaceae</taxon>
        <taxon>Colletotrichum</taxon>
        <taxon>Colletotrichum orchidearum species complex</taxon>
    </lineage>
</organism>
<comment type="caution">
    <text evidence="3">The sequence shown here is derived from an EMBL/GenBank/DDBJ whole genome shotgun (WGS) entry which is preliminary data.</text>
</comment>
<reference evidence="3" key="1">
    <citation type="journal article" date="2020" name="Phytopathology">
        <title>Genome Sequence Resources of Colletotrichum truncatum, C. plurivorum, C. musicola, and C. sojae: Four Species Pathogenic to Soybean (Glycine max).</title>
        <authorList>
            <person name="Rogerio F."/>
            <person name="Boufleur T.R."/>
            <person name="Ciampi-Guillardi M."/>
            <person name="Sukno S.A."/>
            <person name="Thon M.R."/>
            <person name="Massola Junior N.S."/>
            <person name="Baroncelli R."/>
        </authorList>
    </citation>
    <scope>NUCLEOTIDE SEQUENCE</scope>
    <source>
        <strain evidence="3">LFN00145</strain>
    </source>
</reference>
<dbReference type="Gene3D" id="3.40.50.720">
    <property type="entry name" value="NAD(P)-binding Rossmann-like Domain"/>
    <property type="match status" value="1"/>
</dbReference>
<protein>
    <submittedName>
        <fullName evidence="3">Short-chain oxidoreductase</fullName>
    </submittedName>
</protein>
<dbReference type="InterPro" id="IPR002347">
    <property type="entry name" value="SDR_fam"/>
</dbReference>
<dbReference type="Pfam" id="PF00106">
    <property type="entry name" value="adh_short"/>
    <property type="match status" value="1"/>
</dbReference>
<dbReference type="PANTHER" id="PTHR43976">
    <property type="entry name" value="SHORT CHAIN DEHYDROGENASE"/>
    <property type="match status" value="1"/>
</dbReference>
<evidence type="ECO:0000313" key="4">
    <source>
        <dbReference type="Proteomes" id="UP000654918"/>
    </source>
</evidence>
<comment type="similarity">
    <text evidence="1">Belongs to the short-chain dehydrogenases/reductases (SDR) family.</text>
</comment>
<dbReference type="EMBL" id="WIGO01000046">
    <property type="protein sequence ID" value="KAF6834727.1"/>
    <property type="molecule type" value="Genomic_DNA"/>
</dbReference>
<evidence type="ECO:0000256" key="2">
    <source>
        <dbReference type="ARBA" id="ARBA00023002"/>
    </source>
</evidence>
<sequence>MTQSSVWLITGTTSGMGAAMMEQFAARGDKVIATGRNVSTRLADKKSENIFPLDLDATVPLAVVKEHIEKAIRIFGHIDYVVSNAGISYPHSSEEADETFVQKMFETNLFGAMRLVQAVLPHFRERKSGTFAFIGSGMAWEAYPFFTHYSSVKGALTMYVEGLQKEIAHLGLKAVIFEPGAFVTGIGQSRHAADEGLGGAPRIPDYQSYFYEVFEKFGADLQKTIPSTVEKLPPAVWDVVKGEGMAAGKPFPVRVPLGLDSLATIRQKCEEQLRLCDEWEQVANSTTKDGFSSGPNEYLMKKLSILNLVKET</sequence>